<dbReference type="InterPro" id="IPR050765">
    <property type="entry name" value="Riboflavin_Biosynth_HTPR"/>
</dbReference>
<dbReference type="InterPro" id="IPR002734">
    <property type="entry name" value="RibDG_C"/>
</dbReference>
<dbReference type="GO" id="GO:0009231">
    <property type="term" value="P:riboflavin biosynthetic process"/>
    <property type="evidence" value="ECO:0007669"/>
    <property type="project" value="InterPro"/>
</dbReference>
<organism evidence="2 3">
    <name type="scientific">Georgenia muralis</name>
    <dbReference type="NCBI Taxonomy" id="154117"/>
    <lineage>
        <taxon>Bacteria</taxon>
        <taxon>Bacillati</taxon>
        <taxon>Actinomycetota</taxon>
        <taxon>Actinomycetes</taxon>
        <taxon>Micrococcales</taxon>
        <taxon>Bogoriellaceae</taxon>
        <taxon>Georgenia</taxon>
    </lineage>
</organism>
<dbReference type="GO" id="GO:0008703">
    <property type="term" value="F:5-amino-6-(5-phosphoribosylamino)uracil reductase activity"/>
    <property type="evidence" value="ECO:0007669"/>
    <property type="project" value="InterPro"/>
</dbReference>
<evidence type="ECO:0000313" key="2">
    <source>
        <dbReference type="EMBL" id="RPF28393.1"/>
    </source>
</evidence>
<accession>A0A3N4Z7V3</accession>
<dbReference type="AlphaFoldDB" id="A0A3N4Z7V3"/>
<name>A0A3N4Z7V3_9MICO</name>
<keyword evidence="3" id="KW-1185">Reference proteome</keyword>
<dbReference type="PANTHER" id="PTHR38011">
    <property type="entry name" value="DIHYDROFOLATE REDUCTASE FAMILY PROTEIN (AFU_ORTHOLOGUE AFUA_8G06820)"/>
    <property type="match status" value="1"/>
</dbReference>
<sequence length="200" mass="21528">MRTLIMAGFVTLDGVIQAPGGPGEDTEGGFPFGGWQVPFADDELGTIVGDYFRSASALLLGRRTYDIFAAYWPGQAEAGDQFAASLGRMPKYVVSRTLTDATWENTTVLRGEAHDVVAELKQGGDGEILIQGSSRLLQHIHDLVDEYRLFTYPVVLGRGKRIFADGAPARTLRAVETRATAGGAVYTAWVPAGEVRTGSF</sequence>
<evidence type="ECO:0000313" key="3">
    <source>
        <dbReference type="Proteomes" id="UP000280726"/>
    </source>
</evidence>
<dbReference type="EMBL" id="RKRA01000001">
    <property type="protein sequence ID" value="RPF28393.1"/>
    <property type="molecule type" value="Genomic_DNA"/>
</dbReference>
<dbReference type="Gene3D" id="3.40.430.10">
    <property type="entry name" value="Dihydrofolate Reductase, subunit A"/>
    <property type="match status" value="1"/>
</dbReference>
<dbReference type="Pfam" id="PF01872">
    <property type="entry name" value="RibD_C"/>
    <property type="match status" value="1"/>
</dbReference>
<protein>
    <submittedName>
        <fullName evidence="2">Dihydrofolate reductase</fullName>
    </submittedName>
</protein>
<proteinExistence type="predicted"/>
<dbReference type="Proteomes" id="UP000280726">
    <property type="component" value="Unassembled WGS sequence"/>
</dbReference>
<dbReference type="SUPFAM" id="SSF53597">
    <property type="entry name" value="Dihydrofolate reductase-like"/>
    <property type="match status" value="1"/>
</dbReference>
<gene>
    <name evidence="2" type="ORF">EDD32_2919</name>
</gene>
<evidence type="ECO:0000259" key="1">
    <source>
        <dbReference type="Pfam" id="PF01872"/>
    </source>
</evidence>
<comment type="caution">
    <text evidence="2">The sequence shown here is derived from an EMBL/GenBank/DDBJ whole genome shotgun (WGS) entry which is preliminary data.</text>
</comment>
<reference evidence="2 3" key="1">
    <citation type="submission" date="2018-11" db="EMBL/GenBank/DDBJ databases">
        <title>Sequencing the genomes of 1000 actinobacteria strains.</title>
        <authorList>
            <person name="Klenk H.-P."/>
        </authorList>
    </citation>
    <scope>NUCLEOTIDE SEQUENCE [LARGE SCALE GENOMIC DNA]</scope>
    <source>
        <strain evidence="2 3">DSM 14418</strain>
    </source>
</reference>
<feature type="domain" description="Bacterial bifunctional deaminase-reductase C-terminal" evidence="1">
    <location>
        <begin position="3"/>
        <end position="185"/>
    </location>
</feature>
<dbReference type="RefSeq" id="WP_211338842.1">
    <property type="nucleotide sequence ID" value="NZ_RKRA01000001.1"/>
</dbReference>
<dbReference type="PANTHER" id="PTHR38011:SF11">
    <property type="entry name" value="2,5-DIAMINO-6-RIBOSYLAMINO-4(3H)-PYRIMIDINONE 5'-PHOSPHATE REDUCTASE"/>
    <property type="match status" value="1"/>
</dbReference>
<dbReference type="InterPro" id="IPR024072">
    <property type="entry name" value="DHFR-like_dom_sf"/>
</dbReference>